<name>A0A0A9C1W1_ARUDO</name>
<organism evidence="1">
    <name type="scientific">Arundo donax</name>
    <name type="common">Giant reed</name>
    <name type="synonym">Donax arundinaceus</name>
    <dbReference type="NCBI Taxonomy" id="35708"/>
    <lineage>
        <taxon>Eukaryota</taxon>
        <taxon>Viridiplantae</taxon>
        <taxon>Streptophyta</taxon>
        <taxon>Embryophyta</taxon>
        <taxon>Tracheophyta</taxon>
        <taxon>Spermatophyta</taxon>
        <taxon>Magnoliopsida</taxon>
        <taxon>Liliopsida</taxon>
        <taxon>Poales</taxon>
        <taxon>Poaceae</taxon>
        <taxon>PACMAD clade</taxon>
        <taxon>Arundinoideae</taxon>
        <taxon>Arundineae</taxon>
        <taxon>Arundo</taxon>
    </lineage>
</organism>
<protein>
    <submittedName>
        <fullName evidence="1">Uncharacterized protein</fullName>
    </submittedName>
</protein>
<dbReference type="AlphaFoldDB" id="A0A0A9C1W1"/>
<accession>A0A0A9C1W1</accession>
<evidence type="ECO:0000313" key="1">
    <source>
        <dbReference type="EMBL" id="JAD68448.1"/>
    </source>
</evidence>
<dbReference type="EMBL" id="GBRH01229447">
    <property type="protein sequence ID" value="JAD68448.1"/>
    <property type="molecule type" value="Transcribed_RNA"/>
</dbReference>
<sequence>MKLQSQTGATSTLLLIYSRRTNYELFDYQTVGLG</sequence>
<reference evidence="1" key="1">
    <citation type="submission" date="2014-09" db="EMBL/GenBank/DDBJ databases">
        <authorList>
            <person name="Magalhaes I.L.F."/>
            <person name="Oliveira U."/>
            <person name="Santos F.R."/>
            <person name="Vidigal T.H.D.A."/>
            <person name="Brescovit A.D."/>
            <person name="Santos A.J."/>
        </authorList>
    </citation>
    <scope>NUCLEOTIDE SEQUENCE</scope>
    <source>
        <tissue evidence="1">Shoot tissue taken approximately 20 cm above the soil surface</tissue>
    </source>
</reference>
<reference evidence="1" key="2">
    <citation type="journal article" date="2015" name="Data Brief">
        <title>Shoot transcriptome of the giant reed, Arundo donax.</title>
        <authorList>
            <person name="Barrero R.A."/>
            <person name="Guerrero F.D."/>
            <person name="Moolhuijzen P."/>
            <person name="Goolsby J.A."/>
            <person name="Tidwell J."/>
            <person name="Bellgard S.E."/>
            <person name="Bellgard M.I."/>
        </authorList>
    </citation>
    <scope>NUCLEOTIDE SEQUENCE</scope>
    <source>
        <tissue evidence="1">Shoot tissue taken approximately 20 cm above the soil surface</tissue>
    </source>
</reference>
<proteinExistence type="predicted"/>